<comment type="caution">
    <text evidence="3">The sequence shown here is derived from an EMBL/GenBank/DDBJ whole genome shotgun (WGS) entry which is preliminary data.</text>
</comment>
<evidence type="ECO:0000259" key="2">
    <source>
        <dbReference type="Pfam" id="PF20047"/>
    </source>
</evidence>
<name>A0A9X2A0Q2_9BACI</name>
<feature type="transmembrane region" description="Helical" evidence="1">
    <location>
        <begin position="302"/>
        <end position="324"/>
    </location>
</feature>
<keyword evidence="1" id="KW-0472">Membrane</keyword>
<feature type="transmembrane region" description="Helical" evidence="1">
    <location>
        <begin position="20"/>
        <end position="40"/>
    </location>
</feature>
<organism evidence="3 4">
    <name type="scientific">Halalkalibacter alkaliphilus</name>
    <dbReference type="NCBI Taxonomy" id="2917993"/>
    <lineage>
        <taxon>Bacteria</taxon>
        <taxon>Bacillati</taxon>
        <taxon>Bacillota</taxon>
        <taxon>Bacilli</taxon>
        <taxon>Bacillales</taxon>
        <taxon>Bacillaceae</taxon>
        <taxon>Halalkalibacter</taxon>
    </lineage>
</organism>
<keyword evidence="1" id="KW-0812">Transmembrane</keyword>
<feature type="transmembrane region" description="Helical" evidence="1">
    <location>
        <begin position="239"/>
        <end position="257"/>
    </location>
</feature>
<dbReference type="Pfam" id="PF20047">
    <property type="entry name" value="DUF6449"/>
    <property type="match status" value="1"/>
</dbReference>
<evidence type="ECO:0000313" key="4">
    <source>
        <dbReference type="Proteomes" id="UP001139150"/>
    </source>
</evidence>
<keyword evidence="4" id="KW-1185">Reference proteome</keyword>
<feature type="transmembrane region" description="Helical" evidence="1">
    <location>
        <begin position="60"/>
        <end position="84"/>
    </location>
</feature>
<feature type="transmembrane region" description="Helical" evidence="1">
    <location>
        <begin position="180"/>
        <end position="202"/>
    </location>
</feature>
<dbReference type="InterPro" id="IPR045611">
    <property type="entry name" value="DUF6449"/>
</dbReference>
<feature type="transmembrane region" description="Helical" evidence="1">
    <location>
        <begin position="105"/>
        <end position="132"/>
    </location>
</feature>
<reference evidence="3" key="1">
    <citation type="submission" date="2022-02" db="EMBL/GenBank/DDBJ databases">
        <title>Halalkalibacter sp. nov. isolated from Lonar Lake, India.</title>
        <authorList>
            <person name="Joshi A."/>
            <person name="Thite S."/>
            <person name="Lodha T."/>
        </authorList>
    </citation>
    <scope>NUCLEOTIDE SEQUENCE</scope>
    <source>
        <strain evidence="3">MEB205</strain>
    </source>
</reference>
<accession>A0A9X2A0Q2</accession>
<dbReference type="Proteomes" id="UP001139150">
    <property type="component" value="Unassembled WGS sequence"/>
</dbReference>
<feature type="transmembrane region" description="Helical" evidence="1">
    <location>
        <begin position="277"/>
        <end position="296"/>
    </location>
</feature>
<gene>
    <name evidence="3" type="ORF">MF646_01155</name>
</gene>
<feature type="transmembrane region" description="Helical" evidence="1">
    <location>
        <begin position="152"/>
        <end position="173"/>
    </location>
</feature>
<proteinExistence type="predicted"/>
<evidence type="ECO:0000313" key="3">
    <source>
        <dbReference type="EMBL" id="MCL7745715.1"/>
    </source>
</evidence>
<dbReference type="RefSeq" id="WP_250094646.1">
    <property type="nucleotide sequence ID" value="NZ_JAKRYL010000001.1"/>
</dbReference>
<keyword evidence="1" id="KW-1133">Transmembrane helix</keyword>
<feature type="domain" description="DUF6449" evidence="2">
    <location>
        <begin position="438"/>
        <end position="547"/>
    </location>
</feature>
<dbReference type="AlphaFoldDB" id="A0A9X2A0Q2"/>
<dbReference type="EMBL" id="JAKRYL010000001">
    <property type="protein sequence ID" value="MCL7745715.1"/>
    <property type="molecule type" value="Genomic_DNA"/>
</dbReference>
<sequence length="665" mass="77571">MLSKTFSFNRGIMIQDLRSVGWVGIAYFLCLLFALPLQILMAYSRDGHYHHIFVRDSTSLFAISNAFQVFLLFLIPVLLSIFIFRYMQVKLSSDYMHSLPIKREAIYHLHVILGVLILLVPVLLTGIVLLILGSVMPLQELLSYQAIVEWVAWTSFFNIFVFIAGVFVALLTGMSVLQGALIYIMLLFPAGISILVLMNLQFSLYGLSADYYLNKNVERLIPFVRVNELTHTSLTMLEFIGYLLFIVFFYLCSLWMYRKRNVEAATQAIAFRPLQPIFKYGVTFCTMLVGGLYFGATTNDAPGWIVFGYVTASIIGYFLAVMILEKSWRVFTKWKGYAIYAVFIIIIGFFVQMDVIGFEKNIPNVDDVHEVYFADTVHFLDDDEGRYFDGYEREIRPSYFYQDESNIKNIHSFHEQLIADKPSIRANNEESRLVAFGYELKNGERLVRQYRIPAEQYESLYKPIVESQEYKRNQNPVLAVDDLSQLDRIALNVPQGGKRLVLTDPDEMNEFHQLLQSEIEEESYEESHEYRAPWAEVEYLWTNNKRIRSQWKKSYVQIEEWLDQKGLLDQARMTADDIAYAIVIKNDDHSSVYEYIHENNLDHTLESRDDALRINDAEQLEQMLRTTTWSSQGTYIVAFYYHQHMYPDFQTFPDDEVPDFIKEQF</sequence>
<protein>
    <submittedName>
        <fullName evidence="3">DUF6449 domain-containing protein</fullName>
    </submittedName>
</protein>
<evidence type="ECO:0000256" key="1">
    <source>
        <dbReference type="SAM" id="Phobius"/>
    </source>
</evidence>
<feature type="transmembrane region" description="Helical" evidence="1">
    <location>
        <begin position="336"/>
        <end position="353"/>
    </location>
</feature>